<dbReference type="Proteomes" id="UP001180020">
    <property type="component" value="Unassembled WGS sequence"/>
</dbReference>
<evidence type="ECO:0000313" key="1">
    <source>
        <dbReference type="EMBL" id="KAK1283114.1"/>
    </source>
</evidence>
<reference evidence="1" key="2">
    <citation type="submission" date="2023-06" db="EMBL/GenBank/DDBJ databases">
        <authorList>
            <person name="Ma L."/>
            <person name="Liu K.-W."/>
            <person name="Li Z."/>
            <person name="Hsiao Y.-Y."/>
            <person name="Qi Y."/>
            <person name="Fu T."/>
            <person name="Tang G."/>
            <person name="Zhang D."/>
            <person name="Sun W.-H."/>
            <person name="Liu D.-K."/>
            <person name="Li Y."/>
            <person name="Chen G.-Z."/>
            <person name="Liu X.-D."/>
            <person name="Liao X.-Y."/>
            <person name="Jiang Y.-T."/>
            <person name="Yu X."/>
            <person name="Hao Y."/>
            <person name="Huang J."/>
            <person name="Zhao X.-W."/>
            <person name="Ke S."/>
            <person name="Chen Y.-Y."/>
            <person name="Wu W.-L."/>
            <person name="Hsu J.-L."/>
            <person name="Lin Y.-F."/>
            <person name="Huang M.-D."/>
            <person name="Li C.-Y."/>
            <person name="Huang L."/>
            <person name="Wang Z.-W."/>
            <person name="Zhao X."/>
            <person name="Zhong W.-Y."/>
            <person name="Peng D.-H."/>
            <person name="Ahmad S."/>
            <person name="Lan S."/>
            <person name="Zhang J.-S."/>
            <person name="Tsai W.-C."/>
            <person name="Van De Peer Y."/>
            <person name="Liu Z.-J."/>
        </authorList>
    </citation>
    <scope>NUCLEOTIDE SEQUENCE</scope>
    <source>
        <strain evidence="1">CP</strain>
        <tissue evidence="1">Leaves</tissue>
    </source>
</reference>
<evidence type="ECO:0000313" key="2">
    <source>
        <dbReference type="Proteomes" id="UP001180020"/>
    </source>
</evidence>
<sequence length="80" mass="8656">MMAGAEAGAKEGGAGGDCVREVREQRKAVREGKRVVVGESSDARDNIAIAKQWMADWAHTNNSRGVWVRKELVNDSDVDG</sequence>
<protein>
    <submittedName>
        <fullName evidence="1">Uncharacterized protein</fullName>
    </submittedName>
</protein>
<dbReference type="AlphaFoldDB" id="A0AAV9C498"/>
<name>A0AAV9C498_ACOCL</name>
<accession>A0AAV9C498</accession>
<comment type="caution">
    <text evidence="1">The sequence shown here is derived from an EMBL/GenBank/DDBJ whole genome shotgun (WGS) entry which is preliminary data.</text>
</comment>
<proteinExistence type="predicted"/>
<reference evidence="1" key="1">
    <citation type="journal article" date="2023" name="Nat. Commun.">
        <title>Diploid and tetraploid genomes of Acorus and the evolution of monocots.</title>
        <authorList>
            <person name="Ma L."/>
            <person name="Liu K.W."/>
            <person name="Li Z."/>
            <person name="Hsiao Y.Y."/>
            <person name="Qi Y."/>
            <person name="Fu T."/>
            <person name="Tang G.D."/>
            <person name="Zhang D."/>
            <person name="Sun W.H."/>
            <person name="Liu D.K."/>
            <person name="Li Y."/>
            <person name="Chen G.Z."/>
            <person name="Liu X.D."/>
            <person name="Liao X.Y."/>
            <person name="Jiang Y.T."/>
            <person name="Yu X."/>
            <person name="Hao Y."/>
            <person name="Huang J."/>
            <person name="Zhao X.W."/>
            <person name="Ke S."/>
            <person name="Chen Y.Y."/>
            <person name="Wu W.L."/>
            <person name="Hsu J.L."/>
            <person name="Lin Y.F."/>
            <person name="Huang M.D."/>
            <person name="Li C.Y."/>
            <person name="Huang L."/>
            <person name="Wang Z.W."/>
            <person name="Zhao X."/>
            <person name="Zhong W.Y."/>
            <person name="Peng D.H."/>
            <person name="Ahmad S."/>
            <person name="Lan S."/>
            <person name="Zhang J.S."/>
            <person name="Tsai W.C."/>
            <person name="Van de Peer Y."/>
            <person name="Liu Z.J."/>
        </authorList>
    </citation>
    <scope>NUCLEOTIDE SEQUENCE</scope>
    <source>
        <strain evidence="1">CP</strain>
    </source>
</reference>
<organism evidence="1 2">
    <name type="scientific">Acorus calamus</name>
    <name type="common">Sweet flag</name>
    <dbReference type="NCBI Taxonomy" id="4465"/>
    <lineage>
        <taxon>Eukaryota</taxon>
        <taxon>Viridiplantae</taxon>
        <taxon>Streptophyta</taxon>
        <taxon>Embryophyta</taxon>
        <taxon>Tracheophyta</taxon>
        <taxon>Spermatophyta</taxon>
        <taxon>Magnoliopsida</taxon>
        <taxon>Liliopsida</taxon>
        <taxon>Acoraceae</taxon>
        <taxon>Acorus</taxon>
    </lineage>
</organism>
<dbReference type="EMBL" id="JAUJYO010000021">
    <property type="protein sequence ID" value="KAK1283114.1"/>
    <property type="molecule type" value="Genomic_DNA"/>
</dbReference>
<gene>
    <name evidence="1" type="ORF">QJS10_CPB21g01204</name>
</gene>
<keyword evidence="2" id="KW-1185">Reference proteome</keyword>